<organism evidence="7 8">
    <name type="scientific">Methylophilus aquaticus</name>
    <dbReference type="NCBI Taxonomy" id="1971610"/>
    <lineage>
        <taxon>Bacteria</taxon>
        <taxon>Pseudomonadati</taxon>
        <taxon>Pseudomonadota</taxon>
        <taxon>Betaproteobacteria</taxon>
        <taxon>Nitrosomonadales</taxon>
        <taxon>Methylophilaceae</taxon>
        <taxon>Methylophilus</taxon>
    </lineage>
</organism>
<dbReference type="Proteomes" id="UP001225906">
    <property type="component" value="Unassembled WGS sequence"/>
</dbReference>
<dbReference type="RefSeq" id="WP_306389251.1">
    <property type="nucleotide sequence ID" value="NZ_JAVCAP010000014.1"/>
</dbReference>
<evidence type="ECO:0000313" key="7">
    <source>
        <dbReference type="EMBL" id="MDP8567527.1"/>
    </source>
</evidence>
<keyword evidence="4" id="KW-0808">Transferase</keyword>
<comment type="caution">
    <text evidence="7">The sequence shown here is derived from an EMBL/GenBank/DDBJ whole genome shotgun (WGS) entry which is preliminary data.</text>
</comment>
<dbReference type="Pfam" id="PF03279">
    <property type="entry name" value="Lip_A_acyltrans"/>
    <property type="match status" value="1"/>
</dbReference>
<dbReference type="EMBL" id="JAVCAP010000014">
    <property type="protein sequence ID" value="MDP8567527.1"/>
    <property type="molecule type" value="Genomic_DNA"/>
</dbReference>
<keyword evidence="6 7" id="KW-0012">Acyltransferase</keyword>
<evidence type="ECO:0000256" key="2">
    <source>
        <dbReference type="ARBA" id="ARBA00022475"/>
    </source>
</evidence>
<sequence length="299" mass="33117">MLGFLCKALACLPLKWIHYFGAALGYGAYLVDRKGNRTALNNILQSGLTADTSHARHLMKASRMSAGKALIETFFIWGQPAAKLVPLVKEVHGWQLVEDVQKNGKGIIFLTPHLGCFEITSIYYGMHQPITVLYRPPKLRILKNMIISGRQKEQVTMAPANAAGVKKLLQALKAGQAIGILPDQIPKRGEGEWAPFFGKQAYTMGLASKLAQKSDATIIMAFGERLPDGAGYAIHLSEISDISTPALLNKAVEQQIARCPDQYLWQYDRYKQRRYALQKKPYLADAATAEPSSEKDSQK</sequence>
<evidence type="ECO:0000256" key="1">
    <source>
        <dbReference type="ARBA" id="ARBA00004533"/>
    </source>
</evidence>
<keyword evidence="5" id="KW-0472">Membrane</keyword>
<dbReference type="PANTHER" id="PTHR30606:SF10">
    <property type="entry name" value="PHOSPHATIDYLINOSITOL MANNOSIDE ACYLTRANSFERASE"/>
    <property type="match status" value="1"/>
</dbReference>
<dbReference type="GO" id="GO:0016746">
    <property type="term" value="F:acyltransferase activity"/>
    <property type="evidence" value="ECO:0007669"/>
    <property type="project" value="UniProtKB-KW"/>
</dbReference>
<keyword evidence="2" id="KW-1003">Cell membrane</keyword>
<dbReference type="PANTHER" id="PTHR30606">
    <property type="entry name" value="LIPID A BIOSYNTHESIS LAUROYL ACYLTRANSFERASE"/>
    <property type="match status" value="1"/>
</dbReference>
<protein>
    <submittedName>
        <fullName evidence="7">Lysophospholipid acyltransferase family protein</fullName>
    </submittedName>
</protein>
<reference evidence="8" key="1">
    <citation type="journal article" date="2019" name="Int. J. Syst. Evol. Microbiol.">
        <title>The Global Catalogue of Microorganisms (GCM) 10K type strain sequencing project: providing services to taxonomists for standard genome sequencing and annotation.</title>
        <authorList>
            <consortium name="The Broad Institute Genomics Platform"/>
            <consortium name="The Broad Institute Genome Sequencing Center for Infectious Disease"/>
            <person name="Wu L."/>
            <person name="Ma J."/>
        </authorList>
    </citation>
    <scope>NUCLEOTIDE SEQUENCE [LARGE SCALE GENOMIC DNA]</scope>
    <source>
        <strain evidence="8">VKM B-3159</strain>
    </source>
</reference>
<comment type="subcellular location">
    <subcellularLocation>
        <location evidence="1">Cell inner membrane</location>
    </subcellularLocation>
</comment>
<name>A0ABT9JSJ3_9PROT</name>
<keyword evidence="8" id="KW-1185">Reference proteome</keyword>
<evidence type="ECO:0000256" key="5">
    <source>
        <dbReference type="ARBA" id="ARBA00023136"/>
    </source>
</evidence>
<evidence type="ECO:0000256" key="6">
    <source>
        <dbReference type="ARBA" id="ARBA00023315"/>
    </source>
</evidence>
<evidence type="ECO:0000256" key="3">
    <source>
        <dbReference type="ARBA" id="ARBA00022519"/>
    </source>
</evidence>
<gene>
    <name evidence="7" type="ORF">Q9291_06670</name>
</gene>
<evidence type="ECO:0000313" key="8">
    <source>
        <dbReference type="Proteomes" id="UP001225906"/>
    </source>
</evidence>
<dbReference type="InterPro" id="IPR004960">
    <property type="entry name" value="LipA_acyltrans"/>
</dbReference>
<accession>A0ABT9JSJ3</accession>
<dbReference type="CDD" id="cd07984">
    <property type="entry name" value="LPLAT_LABLAT-like"/>
    <property type="match status" value="1"/>
</dbReference>
<evidence type="ECO:0000256" key="4">
    <source>
        <dbReference type="ARBA" id="ARBA00022679"/>
    </source>
</evidence>
<keyword evidence="3" id="KW-0997">Cell inner membrane</keyword>
<proteinExistence type="predicted"/>
<dbReference type="PIRSF" id="PIRSF026649">
    <property type="entry name" value="MsbB"/>
    <property type="match status" value="1"/>
</dbReference>
<dbReference type="NCBIfam" id="NF006487">
    <property type="entry name" value="PRK08905.1"/>
    <property type="match status" value="1"/>
</dbReference>